<dbReference type="RefSeq" id="WP_148767236.1">
    <property type="nucleotide sequence ID" value="NZ_VSRQ01000009.1"/>
</dbReference>
<name>A0A5D3F6X0_9ACTN</name>
<dbReference type="InterPro" id="IPR036378">
    <property type="entry name" value="FAS1_dom_sf"/>
</dbReference>
<dbReference type="InterPro" id="IPR050904">
    <property type="entry name" value="Adhesion/Biosynth-related"/>
</dbReference>
<dbReference type="Gene3D" id="2.30.180.10">
    <property type="entry name" value="FAS1 domain"/>
    <property type="match status" value="1"/>
</dbReference>
<keyword evidence="1 3" id="KW-0732">Signal</keyword>
<dbReference type="GO" id="GO:0030198">
    <property type="term" value="P:extracellular matrix organization"/>
    <property type="evidence" value="ECO:0007669"/>
    <property type="project" value="TreeGrafter"/>
</dbReference>
<dbReference type="GO" id="GO:0031012">
    <property type="term" value="C:extracellular matrix"/>
    <property type="evidence" value="ECO:0007669"/>
    <property type="project" value="TreeGrafter"/>
</dbReference>
<keyword evidence="6" id="KW-1185">Reference proteome</keyword>
<evidence type="ECO:0000313" key="6">
    <source>
        <dbReference type="Proteomes" id="UP000323505"/>
    </source>
</evidence>
<feature type="region of interest" description="Disordered" evidence="2">
    <location>
        <begin position="27"/>
        <end position="54"/>
    </location>
</feature>
<dbReference type="FunFam" id="2.30.180.10:FF:000019">
    <property type="entry name" value="Cell surface lipoprotein"/>
    <property type="match status" value="1"/>
</dbReference>
<dbReference type="InterPro" id="IPR000782">
    <property type="entry name" value="FAS1_domain"/>
</dbReference>
<dbReference type="EMBL" id="VSRQ01000009">
    <property type="protein sequence ID" value="TYK44051.1"/>
    <property type="molecule type" value="Genomic_DNA"/>
</dbReference>
<feature type="chain" id="PRO_5039145778" evidence="3">
    <location>
        <begin position="22"/>
        <end position="213"/>
    </location>
</feature>
<dbReference type="PROSITE" id="PS51257">
    <property type="entry name" value="PROKAR_LIPOPROTEIN"/>
    <property type="match status" value="1"/>
</dbReference>
<feature type="domain" description="FAS1" evidence="4">
    <location>
        <begin position="78"/>
        <end position="209"/>
    </location>
</feature>
<evidence type="ECO:0000256" key="1">
    <source>
        <dbReference type="ARBA" id="ARBA00022729"/>
    </source>
</evidence>
<evidence type="ECO:0000256" key="2">
    <source>
        <dbReference type="SAM" id="MobiDB-lite"/>
    </source>
</evidence>
<sequence length="213" mass="21032">MKYTRIALGVLSAAALTAGLAACSGGDDDNGSTTASAGTSAPAPSSTAAAGPATDKPFGPACSAVPASGKGSFSGMSTDPVATAASNNPVLSTLVSAVKQAGLVDTLNSAQNLTVFAPTNDAFKKIPKGTLDKVMADKETLKSILTYHVVGQKITPDGLSAGSFKTLQSAALTTSGSGDSYTVGADKANVVCGNVQTANATVYIIDSVLMPPK</sequence>
<evidence type="ECO:0000313" key="5">
    <source>
        <dbReference type="EMBL" id="TYK44051.1"/>
    </source>
</evidence>
<dbReference type="PANTHER" id="PTHR10900">
    <property type="entry name" value="PERIOSTIN-RELATED"/>
    <property type="match status" value="1"/>
</dbReference>
<protein>
    <submittedName>
        <fullName evidence="5">Fasciclin domain-containing protein</fullName>
    </submittedName>
</protein>
<proteinExistence type="predicted"/>
<dbReference type="Proteomes" id="UP000323505">
    <property type="component" value="Unassembled WGS sequence"/>
</dbReference>
<comment type="caution">
    <text evidence="5">The sequence shown here is derived from an EMBL/GenBank/DDBJ whole genome shotgun (WGS) entry which is preliminary data.</text>
</comment>
<dbReference type="AlphaFoldDB" id="A0A5D3F6X0"/>
<reference evidence="5 6" key="1">
    <citation type="submission" date="2019-08" db="EMBL/GenBank/DDBJ databases">
        <title>Actinomadura sp. nov. CYP1-5 isolated from mountain soil.</title>
        <authorList>
            <person name="Songsumanus A."/>
            <person name="Kuncharoen N."/>
            <person name="Kudo T."/>
            <person name="Yuki M."/>
            <person name="Igarashi Y."/>
            <person name="Tanasupawat S."/>
        </authorList>
    </citation>
    <scope>NUCLEOTIDE SEQUENCE [LARGE SCALE GENOMIC DNA]</scope>
    <source>
        <strain evidence="5 6">CYP1-5</strain>
    </source>
</reference>
<gene>
    <name evidence="5" type="ORF">FXF68_35645</name>
</gene>
<dbReference type="SMART" id="SM00554">
    <property type="entry name" value="FAS1"/>
    <property type="match status" value="1"/>
</dbReference>
<organism evidence="5 6">
    <name type="scientific">Actinomadura decatromicini</name>
    <dbReference type="NCBI Taxonomy" id="2604572"/>
    <lineage>
        <taxon>Bacteria</taxon>
        <taxon>Bacillati</taxon>
        <taxon>Actinomycetota</taxon>
        <taxon>Actinomycetes</taxon>
        <taxon>Streptosporangiales</taxon>
        <taxon>Thermomonosporaceae</taxon>
        <taxon>Actinomadura</taxon>
    </lineage>
</organism>
<dbReference type="GO" id="GO:0050839">
    <property type="term" value="F:cell adhesion molecule binding"/>
    <property type="evidence" value="ECO:0007669"/>
    <property type="project" value="TreeGrafter"/>
</dbReference>
<feature type="signal peptide" evidence="3">
    <location>
        <begin position="1"/>
        <end position="21"/>
    </location>
</feature>
<evidence type="ECO:0000256" key="3">
    <source>
        <dbReference type="SAM" id="SignalP"/>
    </source>
</evidence>
<dbReference type="GO" id="GO:0007155">
    <property type="term" value="P:cell adhesion"/>
    <property type="evidence" value="ECO:0007669"/>
    <property type="project" value="TreeGrafter"/>
</dbReference>
<dbReference type="GO" id="GO:0005615">
    <property type="term" value="C:extracellular space"/>
    <property type="evidence" value="ECO:0007669"/>
    <property type="project" value="TreeGrafter"/>
</dbReference>
<evidence type="ECO:0000259" key="4">
    <source>
        <dbReference type="PROSITE" id="PS50213"/>
    </source>
</evidence>
<dbReference type="PROSITE" id="PS50213">
    <property type="entry name" value="FAS1"/>
    <property type="match status" value="1"/>
</dbReference>
<dbReference type="PANTHER" id="PTHR10900:SF77">
    <property type="entry name" value="FI19380P1"/>
    <property type="match status" value="1"/>
</dbReference>
<accession>A0A5D3F6X0</accession>
<dbReference type="SUPFAM" id="SSF82153">
    <property type="entry name" value="FAS1 domain"/>
    <property type="match status" value="1"/>
</dbReference>
<dbReference type="Pfam" id="PF02469">
    <property type="entry name" value="Fasciclin"/>
    <property type="match status" value="1"/>
</dbReference>